<name>A0A6N3V442_BACOV</name>
<proteinExistence type="inferred from homology"/>
<evidence type="ECO:0000259" key="5">
    <source>
        <dbReference type="Pfam" id="PF06321"/>
    </source>
</evidence>
<dbReference type="EMBL" id="VWLX01000019">
    <property type="protein sequence ID" value="KAA3800958.1"/>
    <property type="molecule type" value="Genomic_DNA"/>
</dbReference>
<dbReference type="PROSITE" id="PS51257">
    <property type="entry name" value="PROKAR_LIPOPROTEIN"/>
    <property type="match status" value="1"/>
</dbReference>
<dbReference type="Gene3D" id="2.60.40.2580">
    <property type="match status" value="1"/>
</dbReference>
<evidence type="ECO:0000256" key="2">
    <source>
        <dbReference type="ARBA" id="ARBA00006011"/>
    </source>
</evidence>
<evidence type="ECO:0000313" key="7">
    <source>
        <dbReference type="Proteomes" id="UP000460135"/>
    </source>
</evidence>
<dbReference type="InterPro" id="IPR029141">
    <property type="entry name" value="FimA_N"/>
</dbReference>
<gene>
    <name evidence="6" type="ORF">F3F51_21575</name>
</gene>
<dbReference type="Pfam" id="PF06321">
    <property type="entry name" value="P_gingi_FimA"/>
    <property type="match status" value="1"/>
</dbReference>
<reference evidence="6 7" key="1">
    <citation type="journal article" date="2019" name="Nat. Med.">
        <title>A library of human gut bacterial isolates paired with longitudinal multiomics data enables mechanistic microbiome research.</title>
        <authorList>
            <person name="Poyet M."/>
            <person name="Groussin M."/>
            <person name="Gibbons S.M."/>
            <person name="Avila-Pacheco J."/>
            <person name="Jiang X."/>
            <person name="Kearney S.M."/>
            <person name="Perrotta A.R."/>
            <person name="Berdy B."/>
            <person name="Zhao S."/>
            <person name="Lieberman T.D."/>
            <person name="Swanson P.K."/>
            <person name="Smith M."/>
            <person name="Roesemann S."/>
            <person name="Alexander J.E."/>
            <person name="Rich S.A."/>
            <person name="Livny J."/>
            <person name="Vlamakis H."/>
            <person name="Clish C."/>
            <person name="Bullock K."/>
            <person name="Deik A."/>
            <person name="Scott J."/>
            <person name="Pierce K.A."/>
            <person name="Xavier R.J."/>
            <person name="Alm E.J."/>
        </authorList>
    </citation>
    <scope>NUCLEOTIDE SEQUENCE [LARGE SCALE GENOMIC DNA]</scope>
    <source>
        <strain evidence="6 7">BIOML-A183</strain>
    </source>
</reference>
<comment type="caution">
    <text evidence="6">The sequence shown here is derived from an EMBL/GenBank/DDBJ whole genome shotgun (WGS) entry which is preliminary data.</text>
</comment>
<evidence type="ECO:0000256" key="3">
    <source>
        <dbReference type="ARBA" id="ARBA00022729"/>
    </source>
</evidence>
<evidence type="ECO:0000313" key="6">
    <source>
        <dbReference type="EMBL" id="KAA3800958.1"/>
    </source>
</evidence>
<keyword evidence="3" id="KW-0732">Signal</keyword>
<sequence>MNMRYKGYIWWAWLLLVLFSCTESEQAIEPVNPGEVRMSMNISTRATSDPEVLNANETRISRLRIYVFDGTSLDKMYYWQGLTATDGTYTTPVFTVKAATGKTLYAIVNEPVDTNTRAILESVDHPDDLVDVQYQMADYLTTKTNVNVVEYTKDYCLPMYGELAGVDAAEGTTQTVNMRVDRAVARVDVYMRKEAGNWEEVQIPAMLVVTGVSKTGFISPEKTGNYASSVINMLLRKTVGEIPEETSPKDKGVLAYSFYIPEMECKDSKLQIGIDEYDMIELGGDANNSGGAPLEKLERNHVYQLLCRFMQKTVSLDIDLTVCPWIALEPQVEEVKDIQITNCYVVPPGGRVHIPTDGVYKAWAQMDEFERTPIPEGEVTAEVLWQDGIGVMTERSVKVMNAEKRDKAYIVVETGNKAGNAVVAMKVNGEIYWSWHIWCTDYNPNLKEGQQELNGFVWMDRNLGATYNKYNEEGGIKSKGFLYQWGRKDLFPPTKGWEKTESDEDLYNLAGEIITFSKVPVKVFNNIPNSVHNSMSFYTSEESWYTNAKGTYRRNDLSLWNSKVGKKTIFDPCPDGWRVPVGKDGEYESPWEQAKKNVTPLVRYKGFSLKGIYYPAAGYRELLTGNMPNNSFLDNALYWAGNIPSLYRQPSIMRYTLIDSTGYSFSISVAWDAYGGSVRCVKE</sequence>
<keyword evidence="4" id="KW-0281">Fimbrium</keyword>
<organism evidence="6 7">
    <name type="scientific">Bacteroides ovatus</name>
    <dbReference type="NCBI Taxonomy" id="28116"/>
    <lineage>
        <taxon>Bacteria</taxon>
        <taxon>Pseudomonadati</taxon>
        <taxon>Bacteroidota</taxon>
        <taxon>Bacteroidia</taxon>
        <taxon>Bacteroidales</taxon>
        <taxon>Bacteroidaceae</taxon>
        <taxon>Bacteroides</taxon>
    </lineage>
</organism>
<comment type="subcellular location">
    <subcellularLocation>
        <location evidence="1">Fimbrium</location>
    </subcellularLocation>
</comment>
<protein>
    <recommendedName>
        <fullName evidence="5">Major fimbrial subunit protein N-terminal domain-containing protein</fullName>
    </recommendedName>
</protein>
<feature type="domain" description="Major fimbrial subunit protein N-terminal" evidence="5">
    <location>
        <begin position="38"/>
        <end position="173"/>
    </location>
</feature>
<dbReference type="Proteomes" id="UP000460135">
    <property type="component" value="Unassembled WGS sequence"/>
</dbReference>
<evidence type="ECO:0000256" key="4">
    <source>
        <dbReference type="ARBA" id="ARBA00023263"/>
    </source>
</evidence>
<dbReference type="GO" id="GO:0009289">
    <property type="term" value="C:pilus"/>
    <property type="evidence" value="ECO:0007669"/>
    <property type="project" value="UniProtKB-SubCell"/>
</dbReference>
<accession>A0A6N3V442</accession>
<dbReference type="AlphaFoldDB" id="A0A6N3V442"/>
<evidence type="ECO:0000256" key="1">
    <source>
        <dbReference type="ARBA" id="ARBA00004561"/>
    </source>
</evidence>
<comment type="similarity">
    <text evidence="2">Belongs to the bacteroidetes fimbrillin superfamily. FimA/Mfa1 family.</text>
</comment>